<keyword evidence="9" id="KW-1185">Reference proteome</keyword>
<dbReference type="FunCoup" id="A0A1C7NRB6">
    <property type="interactions" value="155"/>
</dbReference>
<feature type="domain" description="FAD dependent oxidoreductase" evidence="7">
    <location>
        <begin position="10"/>
        <end position="390"/>
    </location>
</feature>
<dbReference type="PANTHER" id="PTHR10961:SF46">
    <property type="entry name" value="PEROXISOMAL SARCOSINE OXIDASE"/>
    <property type="match status" value="1"/>
</dbReference>
<keyword evidence="3" id="KW-0285">Flavoprotein</keyword>
<dbReference type="AlphaFoldDB" id="A0A1C7NRB6"/>
<dbReference type="Gene3D" id="3.50.50.60">
    <property type="entry name" value="FAD/NAD(P)-binding domain"/>
    <property type="match status" value="1"/>
</dbReference>
<feature type="region of interest" description="Disordered" evidence="6">
    <location>
        <begin position="299"/>
        <end position="318"/>
    </location>
</feature>
<organism evidence="8 9">
    <name type="scientific">Choanephora cucurbitarum</name>
    <dbReference type="NCBI Taxonomy" id="101091"/>
    <lineage>
        <taxon>Eukaryota</taxon>
        <taxon>Fungi</taxon>
        <taxon>Fungi incertae sedis</taxon>
        <taxon>Mucoromycota</taxon>
        <taxon>Mucoromycotina</taxon>
        <taxon>Mucoromycetes</taxon>
        <taxon>Mucorales</taxon>
        <taxon>Mucorineae</taxon>
        <taxon>Choanephoraceae</taxon>
        <taxon>Choanephoroideae</taxon>
        <taxon>Choanephora</taxon>
    </lineage>
</organism>
<dbReference type="PANTHER" id="PTHR10961">
    <property type="entry name" value="PEROXISOMAL SARCOSINE OXIDASE"/>
    <property type="match status" value="1"/>
</dbReference>
<evidence type="ECO:0000259" key="7">
    <source>
        <dbReference type="Pfam" id="PF01266"/>
    </source>
</evidence>
<evidence type="ECO:0000313" key="8">
    <source>
        <dbReference type="EMBL" id="OBZ91469.1"/>
    </source>
</evidence>
<gene>
    <name evidence="8" type="primary">fap1_1</name>
    <name evidence="8" type="ORF">A0J61_00438</name>
</gene>
<dbReference type="InParanoid" id="A0A1C7NRB6"/>
<dbReference type="Proteomes" id="UP000093000">
    <property type="component" value="Unassembled WGS sequence"/>
</dbReference>
<evidence type="ECO:0000313" key="9">
    <source>
        <dbReference type="Proteomes" id="UP000093000"/>
    </source>
</evidence>
<comment type="caution">
    <text evidence="8">The sequence shown here is derived from an EMBL/GenBank/DDBJ whole genome shotgun (WGS) entry which is preliminary data.</text>
</comment>
<dbReference type="STRING" id="101091.A0A1C7NRB6"/>
<dbReference type="InterPro" id="IPR006076">
    <property type="entry name" value="FAD-dep_OxRdtase"/>
</dbReference>
<dbReference type="GO" id="GO:0008115">
    <property type="term" value="F:sarcosine oxidase activity"/>
    <property type="evidence" value="ECO:0007669"/>
    <property type="project" value="TreeGrafter"/>
</dbReference>
<evidence type="ECO:0000256" key="1">
    <source>
        <dbReference type="ARBA" id="ARBA00001974"/>
    </source>
</evidence>
<evidence type="ECO:0000256" key="5">
    <source>
        <dbReference type="ARBA" id="ARBA00023002"/>
    </source>
</evidence>
<protein>
    <submittedName>
        <fullName evidence="8">L-pipecolate oxidase</fullName>
    </submittedName>
</protein>
<dbReference type="Gene3D" id="3.30.9.10">
    <property type="entry name" value="D-Amino Acid Oxidase, subunit A, domain 2"/>
    <property type="match status" value="1"/>
</dbReference>
<evidence type="ECO:0000256" key="4">
    <source>
        <dbReference type="ARBA" id="ARBA00022827"/>
    </source>
</evidence>
<evidence type="ECO:0000256" key="3">
    <source>
        <dbReference type="ARBA" id="ARBA00022630"/>
    </source>
</evidence>
<evidence type="ECO:0000256" key="2">
    <source>
        <dbReference type="ARBA" id="ARBA00010989"/>
    </source>
</evidence>
<dbReference type="InterPro" id="IPR036188">
    <property type="entry name" value="FAD/NAD-bd_sf"/>
</dbReference>
<keyword evidence="5" id="KW-0560">Oxidoreductase</keyword>
<dbReference type="Pfam" id="PF01266">
    <property type="entry name" value="DAO"/>
    <property type="match status" value="1"/>
</dbReference>
<dbReference type="GO" id="GO:0050660">
    <property type="term" value="F:flavin adenine dinucleotide binding"/>
    <property type="evidence" value="ECO:0007669"/>
    <property type="project" value="InterPro"/>
</dbReference>
<dbReference type="SUPFAM" id="SSF51905">
    <property type="entry name" value="FAD/NAD(P)-binding domain"/>
    <property type="match status" value="1"/>
</dbReference>
<dbReference type="EMBL" id="LUGH01000010">
    <property type="protein sequence ID" value="OBZ91469.1"/>
    <property type="molecule type" value="Genomic_DNA"/>
</dbReference>
<proteinExistence type="inferred from homology"/>
<evidence type="ECO:0000256" key="6">
    <source>
        <dbReference type="SAM" id="MobiDB-lite"/>
    </source>
</evidence>
<accession>A0A1C7NRB6</accession>
<comment type="cofactor">
    <cofactor evidence="1">
        <name>FAD</name>
        <dbReference type="ChEBI" id="CHEBI:57692"/>
    </cofactor>
</comment>
<dbReference type="InterPro" id="IPR045170">
    <property type="entry name" value="MTOX"/>
</dbReference>
<sequence length="443" mass="49949">MYIPPPSNSKIIIVGAGCFGLSTAYALSLDKEKNYDIWVYDKATVPVPEAASTDISKAVRIDYGAKELYTRLGLEAITAWEEWNKEREQAKLVPVYHNSGFILFSSNNQFTQYEKDCMETIKRIGYGSFLEELHADQIKERYPFFSMTVDNGYNIAYINKIGGWCNSSEAIKHLYAKCVNNNVHFVLGQTTGCFQQLVTNPNNPRSVTGIVTQDGKTHHADRVIMATGPWTSSLIDMHQLVIATGQIVVHLKLTEEEQEHLKHLPTWSGDVSRTGFYGFPVNSDGILKIGKHSIGYLNPRSDQDSTSVPRTQSSNPGDTIPLAALKDFRQFLNEFFPFSTEHDIVYSRVCWYSDSIDGDFVISAHPDYDDLIVAAGDSGHAMKFLPVIGSKIRDVVEAKETEYTLAWSWRNTKAQEGFYDRPLLVKENSKEIRMATLNELKKQ</sequence>
<reference evidence="8 9" key="1">
    <citation type="submission" date="2016-03" db="EMBL/GenBank/DDBJ databases">
        <title>Choanephora cucurbitarum.</title>
        <authorList>
            <person name="Min B."/>
            <person name="Park H."/>
            <person name="Park J.-H."/>
            <person name="Shin H.-D."/>
            <person name="Choi I.-G."/>
        </authorList>
    </citation>
    <scope>NUCLEOTIDE SEQUENCE [LARGE SCALE GENOMIC DNA]</scope>
    <source>
        <strain evidence="8 9">KUS-F28377</strain>
    </source>
</reference>
<keyword evidence="4" id="KW-0274">FAD</keyword>
<dbReference type="OrthoDB" id="2219495at2759"/>
<name>A0A1C7NRB6_9FUNG</name>
<dbReference type="SUPFAM" id="SSF54373">
    <property type="entry name" value="FAD-linked reductases, C-terminal domain"/>
    <property type="match status" value="1"/>
</dbReference>
<feature type="compositionally biased region" description="Polar residues" evidence="6">
    <location>
        <begin position="304"/>
        <end position="317"/>
    </location>
</feature>
<comment type="similarity">
    <text evidence="2">Belongs to the MSOX/MTOX family.</text>
</comment>